<dbReference type="Proteomes" id="UP001440599">
    <property type="component" value="Unassembled WGS sequence"/>
</dbReference>
<dbReference type="PANTHER" id="PTHR43441:SF11">
    <property type="entry name" value="RIBOSOMAL-PROTEIN-SERINE ACETYLTRANSFERASE"/>
    <property type="match status" value="1"/>
</dbReference>
<evidence type="ECO:0000259" key="1">
    <source>
        <dbReference type="PROSITE" id="PS51186"/>
    </source>
</evidence>
<dbReference type="InterPro" id="IPR051908">
    <property type="entry name" value="Ribosomal_N-acetyltransferase"/>
</dbReference>
<keyword evidence="3" id="KW-1185">Reference proteome</keyword>
<dbReference type="EC" id="2.-.-.-" evidence="2"/>
<sequence>MDCLPTPDMCLPRMRGGVLLDCISSEALVALHRMEEEEGFARFTCRPVQRRTDQELLALYQQALQDRNRLICGLYQAKGGPAIGKLTVSDYNPRNRSAELGYFLLPAFRGNGCMAKSLYMICELLLLKLGLNKVYAQTGAFNRSSIRLLEKMGFQRDAVLRHHHVLEGQEWDDYIYSLLREEFPRNIDRME</sequence>
<evidence type="ECO:0000313" key="3">
    <source>
        <dbReference type="Proteomes" id="UP001440599"/>
    </source>
</evidence>
<keyword evidence="2" id="KW-0808">Transferase</keyword>
<reference evidence="2 3" key="1">
    <citation type="submission" date="2024-03" db="EMBL/GenBank/DDBJ databases">
        <title>Human intestinal bacterial collection.</title>
        <authorList>
            <person name="Pauvert C."/>
            <person name="Hitch T.C.A."/>
            <person name="Clavel T."/>
        </authorList>
    </citation>
    <scope>NUCLEOTIDE SEQUENCE [LARGE SCALE GENOMIC DNA]</scope>
    <source>
        <strain evidence="2 3">CLA-AP-H34</strain>
    </source>
</reference>
<dbReference type="SUPFAM" id="SSF55729">
    <property type="entry name" value="Acyl-CoA N-acyltransferases (Nat)"/>
    <property type="match status" value="1"/>
</dbReference>
<dbReference type="Gene3D" id="3.40.630.30">
    <property type="match status" value="1"/>
</dbReference>
<dbReference type="PROSITE" id="PS51186">
    <property type="entry name" value="GNAT"/>
    <property type="match status" value="1"/>
</dbReference>
<protein>
    <submittedName>
        <fullName evidence="2">GNAT family protein</fullName>
        <ecNumber evidence="2">2.-.-.-</ecNumber>
    </submittedName>
</protein>
<proteinExistence type="predicted"/>
<gene>
    <name evidence="2" type="ORF">WMO45_01090</name>
</gene>
<dbReference type="Pfam" id="PF13302">
    <property type="entry name" value="Acetyltransf_3"/>
    <property type="match status" value="1"/>
</dbReference>
<name>A0ABV1EKI8_9FIRM</name>
<feature type="domain" description="N-acetyltransferase" evidence="1">
    <location>
        <begin position="29"/>
        <end position="181"/>
    </location>
</feature>
<dbReference type="GO" id="GO:0016740">
    <property type="term" value="F:transferase activity"/>
    <property type="evidence" value="ECO:0007669"/>
    <property type="project" value="UniProtKB-KW"/>
</dbReference>
<dbReference type="InterPro" id="IPR016181">
    <property type="entry name" value="Acyl_CoA_acyltransferase"/>
</dbReference>
<dbReference type="RefSeq" id="WP_349138785.1">
    <property type="nucleotide sequence ID" value="NZ_JBBMFT010000001.1"/>
</dbReference>
<comment type="caution">
    <text evidence="2">The sequence shown here is derived from an EMBL/GenBank/DDBJ whole genome shotgun (WGS) entry which is preliminary data.</text>
</comment>
<dbReference type="EMBL" id="JBBMFT010000001">
    <property type="protein sequence ID" value="MEQ2455103.1"/>
    <property type="molecule type" value="Genomic_DNA"/>
</dbReference>
<organism evidence="2 3">
    <name type="scientific">Flavonifractor hominis</name>
    <dbReference type="NCBI Taxonomy" id="3133178"/>
    <lineage>
        <taxon>Bacteria</taxon>
        <taxon>Bacillati</taxon>
        <taxon>Bacillota</taxon>
        <taxon>Clostridia</taxon>
        <taxon>Eubacteriales</taxon>
        <taxon>Oscillospiraceae</taxon>
        <taxon>Flavonifractor</taxon>
    </lineage>
</organism>
<dbReference type="InterPro" id="IPR000182">
    <property type="entry name" value="GNAT_dom"/>
</dbReference>
<accession>A0ABV1EKI8</accession>
<dbReference type="PANTHER" id="PTHR43441">
    <property type="entry name" value="RIBOSOMAL-PROTEIN-SERINE ACETYLTRANSFERASE"/>
    <property type="match status" value="1"/>
</dbReference>
<evidence type="ECO:0000313" key="2">
    <source>
        <dbReference type="EMBL" id="MEQ2455103.1"/>
    </source>
</evidence>